<reference evidence="1" key="3">
    <citation type="submission" date="2025-09" db="UniProtKB">
        <authorList>
            <consortium name="Ensembl"/>
        </authorList>
    </citation>
    <scope>IDENTIFICATION</scope>
    <source>
        <strain evidence="1">2N</strain>
    </source>
</reference>
<name>A0A286XF91_CAVPO</name>
<dbReference type="Ensembl" id="ENSCPOT00000042584.1">
    <property type="protein sequence ID" value="ENSCPOP00000024024.1"/>
    <property type="gene ID" value="ENSCPOG00000038967.1"/>
</dbReference>
<dbReference type="InParanoid" id="A0A286XF91"/>
<proteinExistence type="predicted"/>
<evidence type="ECO:0000313" key="1">
    <source>
        <dbReference type="Ensembl" id="ENSCPOP00000024024.1"/>
    </source>
</evidence>
<dbReference type="GeneTree" id="ENSGT00860000135857"/>
<protein>
    <submittedName>
        <fullName evidence="1">Uncharacterized protein</fullName>
    </submittedName>
</protein>
<dbReference type="VEuPathDB" id="HostDB:ENSCPOG00000038967"/>
<dbReference type="AlphaFoldDB" id="A0A286XF91"/>
<dbReference type="Proteomes" id="UP000005447">
    <property type="component" value="Unassembled WGS sequence"/>
</dbReference>
<keyword evidence="2" id="KW-1185">Reference proteome</keyword>
<sequence>PPQTTRQVLLSHCVSSCACHRPLGCVSELPVYHNHQAGSSSGPRGRTKVLMAVVWPERSSWSCRRPRRYRYSMRRTSERGRLACWRNSARTRASAPGFPRPARNSSRYRLRICRCNRLGRLMAA</sequence>
<dbReference type="Bgee" id="ENSCPOG00000038967">
    <property type="expression patterns" value="Expressed in adult mammalian kidney and 12 other cell types or tissues"/>
</dbReference>
<accession>A0A286XF91</accession>
<reference evidence="1" key="2">
    <citation type="submission" date="2025-08" db="UniProtKB">
        <authorList>
            <consortium name="Ensembl"/>
        </authorList>
    </citation>
    <scope>IDENTIFICATION</scope>
    <source>
        <strain evidence="1">2N</strain>
    </source>
</reference>
<evidence type="ECO:0000313" key="2">
    <source>
        <dbReference type="Proteomes" id="UP000005447"/>
    </source>
</evidence>
<organism evidence="1 2">
    <name type="scientific">Cavia porcellus</name>
    <name type="common">Guinea pig</name>
    <dbReference type="NCBI Taxonomy" id="10141"/>
    <lineage>
        <taxon>Eukaryota</taxon>
        <taxon>Metazoa</taxon>
        <taxon>Chordata</taxon>
        <taxon>Craniata</taxon>
        <taxon>Vertebrata</taxon>
        <taxon>Euteleostomi</taxon>
        <taxon>Mammalia</taxon>
        <taxon>Eutheria</taxon>
        <taxon>Euarchontoglires</taxon>
        <taxon>Glires</taxon>
        <taxon>Rodentia</taxon>
        <taxon>Hystricomorpha</taxon>
        <taxon>Caviidae</taxon>
        <taxon>Cavia</taxon>
    </lineage>
</organism>
<dbReference type="OMA" id="RYRYSMR"/>
<dbReference type="EMBL" id="AAKN02042173">
    <property type="status" value="NOT_ANNOTATED_CDS"/>
    <property type="molecule type" value="Genomic_DNA"/>
</dbReference>
<reference evidence="2" key="1">
    <citation type="journal article" date="2011" name="Nature">
        <title>A high-resolution map of human evolutionary constraint using 29 mammals.</title>
        <authorList>
            <person name="Lindblad-Toh K."/>
            <person name="Garber M."/>
            <person name="Zuk O."/>
            <person name="Lin M.F."/>
            <person name="Parker B.J."/>
            <person name="Washietl S."/>
            <person name="Kheradpour P."/>
            <person name="Ernst J."/>
            <person name="Jordan G."/>
            <person name="Mauceli E."/>
            <person name="Ward L.D."/>
            <person name="Lowe C.B."/>
            <person name="Holloway A.K."/>
            <person name="Clamp M."/>
            <person name="Gnerre S."/>
            <person name="Alfoldi J."/>
            <person name="Beal K."/>
            <person name="Chang J."/>
            <person name="Clawson H."/>
            <person name="Cuff J."/>
            <person name="Di Palma F."/>
            <person name="Fitzgerald S."/>
            <person name="Flicek P."/>
            <person name="Guttman M."/>
            <person name="Hubisz M.J."/>
            <person name="Jaffe D.B."/>
            <person name="Jungreis I."/>
            <person name="Kent W.J."/>
            <person name="Kostka D."/>
            <person name="Lara M."/>
            <person name="Martins A.L."/>
            <person name="Massingham T."/>
            <person name="Moltke I."/>
            <person name="Raney B.J."/>
            <person name="Rasmussen M.D."/>
            <person name="Robinson J."/>
            <person name="Stark A."/>
            <person name="Vilella A.J."/>
            <person name="Wen J."/>
            <person name="Xie X."/>
            <person name="Zody M.C."/>
            <person name="Baldwin J."/>
            <person name="Bloom T."/>
            <person name="Chin C.W."/>
            <person name="Heiman D."/>
            <person name="Nicol R."/>
            <person name="Nusbaum C."/>
            <person name="Young S."/>
            <person name="Wilkinson J."/>
            <person name="Worley K.C."/>
            <person name="Kovar C.L."/>
            <person name="Muzny D.M."/>
            <person name="Gibbs R.A."/>
            <person name="Cree A."/>
            <person name="Dihn H.H."/>
            <person name="Fowler G."/>
            <person name="Jhangiani S."/>
            <person name="Joshi V."/>
            <person name="Lee S."/>
            <person name="Lewis L.R."/>
            <person name="Nazareth L.V."/>
            <person name="Okwuonu G."/>
            <person name="Santibanez J."/>
            <person name="Warren W.C."/>
            <person name="Mardis E.R."/>
            <person name="Weinstock G.M."/>
            <person name="Wilson R.K."/>
            <person name="Delehaunty K."/>
            <person name="Dooling D."/>
            <person name="Fronik C."/>
            <person name="Fulton L."/>
            <person name="Fulton B."/>
            <person name="Graves T."/>
            <person name="Minx P."/>
            <person name="Sodergren E."/>
            <person name="Birney E."/>
            <person name="Margulies E.H."/>
            <person name="Herrero J."/>
            <person name="Green E.D."/>
            <person name="Haussler D."/>
            <person name="Siepel A."/>
            <person name="Goldman N."/>
            <person name="Pollard K.S."/>
            <person name="Pedersen J.S."/>
            <person name="Lander E.S."/>
            <person name="Kellis M."/>
        </authorList>
    </citation>
    <scope>NUCLEOTIDE SEQUENCE [LARGE SCALE GENOMIC DNA]</scope>
    <source>
        <strain evidence="2">2N</strain>
    </source>
</reference>